<name>A0AAD7DBK3_MYCRO</name>
<evidence type="ECO:0000313" key="3">
    <source>
        <dbReference type="Proteomes" id="UP001221757"/>
    </source>
</evidence>
<gene>
    <name evidence="2" type="ORF">B0H17DRAFT_1070234</name>
</gene>
<feature type="chain" id="PRO_5042045907" description="Secreted protein" evidence="1">
    <location>
        <begin position="22"/>
        <end position="78"/>
    </location>
</feature>
<evidence type="ECO:0000256" key="1">
    <source>
        <dbReference type="SAM" id="SignalP"/>
    </source>
</evidence>
<protein>
    <recommendedName>
        <fullName evidence="4">Secreted protein</fullName>
    </recommendedName>
</protein>
<feature type="signal peptide" evidence="1">
    <location>
        <begin position="1"/>
        <end position="21"/>
    </location>
</feature>
<evidence type="ECO:0000313" key="2">
    <source>
        <dbReference type="EMBL" id="KAJ7687442.1"/>
    </source>
</evidence>
<evidence type="ECO:0008006" key="4">
    <source>
        <dbReference type="Google" id="ProtNLM"/>
    </source>
</evidence>
<comment type="caution">
    <text evidence="2">The sequence shown here is derived from an EMBL/GenBank/DDBJ whole genome shotgun (WGS) entry which is preliminary data.</text>
</comment>
<organism evidence="2 3">
    <name type="scientific">Mycena rosella</name>
    <name type="common">Pink bonnet</name>
    <name type="synonym">Agaricus rosellus</name>
    <dbReference type="NCBI Taxonomy" id="1033263"/>
    <lineage>
        <taxon>Eukaryota</taxon>
        <taxon>Fungi</taxon>
        <taxon>Dikarya</taxon>
        <taxon>Basidiomycota</taxon>
        <taxon>Agaricomycotina</taxon>
        <taxon>Agaricomycetes</taxon>
        <taxon>Agaricomycetidae</taxon>
        <taxon>Agaricales</taxon>
        <taxon>Marasmiineae</taxon>
        <taxon>Mycenaceae</taxon>
        <taxon>Mycena</taxon>
    </lineage>
</organism>
<sequence length="78" mass="8754">MHLHVSQIAFLLLHGISRGRSEAPRGRGAYGRRYARRRCARRGLLLLPLLEHSLCPCRLCGALIVVGHVESALKDDQR</sequence>
<keyword evidence="3" id="KW-1185">Reference proteome</keyword>
<keyword evidence="1" id="KW-0732">Signal</keyword>
<dbReference type="Proteomes" id="UP001221757">
    <property type="component" value="Unassembled WGS sequence"/>
</dbReference>
<dbReference type="AlphaFoldDB" id="A0AAD7DBK3"/>
<proteinExistence type="predicted"/>
<accession>A0AAD7DBK3</accession>
<reference evidence="2" key="1">
    <citation type="submission" date="2023-03" db="EMBL/GenBank/DDBJ databases">
        <title>Massive genome expansion in bonnet fungi (Mycena s.s.) driven by repeated elements and novel gene families across ecological guilds.</title>
        <authorList>
            <consortium name="Lawrence Berkeley National Laboratory"/>
            <person name="Harder C.B."/>
            <person name="Miyauchi S."/>
            <person name="Viragh M."/>
            <person name="Kuo A."/>
            <person name="Thoen E."/>
            <person name="Andreopoulos B."/>
            <person name="Lu D."/>
            <person name="Skrede I."/>
            <person name="Drula E."/>
            <person name="Henrissat B."/>
            <person name="Morin E."/>
            <person name="Kohler A."/>
            <person name="Barry K."/>
            <person name="LaButti K."/>
            <person name="Morin E."/>
            <person name="Salamov A."/>
            <person name="Lipzen A."/>
            <person name="Mereny Z."/>
            <person name="Hegedus B."/>
            <person name="Baldrian P."/>
            <person name="Stursova M."/>
            <person name="Weitz H."/>
            <person name="Taylor A."/>
            <person name="Grigoriev I.V."/>
            <person name="Nagy L.G."/>
            <person name="Martin F."/>
            <person name="Kauserud H."/>
        </authorList>
    </citation>
    <scope>NUCLEOTIDE SEQUENCE</scope>
    <source>
        <strain evidence="2">CBHHK067</strain>
    </source>
</reference>
<dbReference type="EMBL" id="JARKIE010000088">
    <property type="protein sequence ID" value="KAJ7687442.1"/>
    <property type="molecule type" value="Genomic_DNA"/>
</dbReference>